<reference evidence="3 4" key="1">
    <citation type="submission" date="2013-03" db="EMBL/GenBank/DDBJ databases">
        <title>The Genome Sequence of Enterococcus dispar ATCC_51266 (Illumina only assembly).</title>
        <authorList>
            <consortium name="The Broad Institute Genomics Platform"/>
            <consortium name="The Broad Institute Genome Sequencing Center for Infectious Disease"/>
            <person name="Earl A."/>
            <person name="Russ C."/>
            <person name="Gilmore M."/>
            <person name="Surin D."/>
            <person name="Walker B."/>
            <person name="Young S."/>
            <person name="Zeng Q."/>
            <person name="Gargeya S."/>
            <person name="Fitzgerald M."/>
            <person name="Haas B."/>
            <person name="Abouelleil A."/>
            <person name="Allen A.W."/>
            <person name="Alvarado L."/>
            <person name="Arachchi H.M."/>
            <person name="Berlin A.M."/>
            <person name="Chapman S.B."/>
            <person name="Gainer-Dewar J."/>
            <person name="Goldberg J."/>
            <person name="Griggs A."/>
            <person name="Gujja S."/>
            <person name="Hansen M."/>
            <person name="Howarth C."/>
            <person name="Imamovic A."/>
            <person name="Ireland A."/>
            <person name="Larimer J."/>
            <person name="McCowan C."/>
            <person name="Murphy C."/>
            <person name="Pearson M."/>
            <person name="Poon T.W."/>
            <person name="Priest M."/>
            <person name="Roberts A."/>
            <person name="Saif S."/>
            <person name="Shea T."/>
            <person name="Sisk P."/>
            <person name="Sykes S."/>
            <person name="Wortman J."/>
            <person name="Nusbaum C."/>
            <person name="Birren B."/>
        </authorList>
    </citation>
    <scope>NUCLEOTIDE SEQUENCE [LARGE SCALE GENOMIC DNA]</scope>
    <source>
        <strain evidence="3 4">ATCC 51266</strain>
    </source>
</reference>
<evidence type="ECO:0000313" key="4">
    <source>
        <dbReference type="Proteomes" id="UP000014127"/>
    </source>
</evidence>
<dbReference type="RefSeq" id="WP_016171769.1">
    <property type="nucleotide sequence ID" value="NZ_ASWK01000001.1"/>
</dbReference>
<dbReference type="InterPro" id="IPR004398">
    <property type="entry name" value="RNA_MeTrfase_RsmD"/>
</dbReference>
<keyword evidence="1 3" id="KW-0489">Methyltransferase</keyword>
<gene>
    <name evidence="3" type="ORF">OMK_00564</name>
</gene>
<evidence type="ECO:0000313" key="3">
    <source>
        <dbReference type="EMBL" id="EOT43210.1"/>
    </source>
</evidence>
<sequence length="187" mass="20414">MRVVAGEYGGRKLKSLSGDNTRPTTDKVKGAIFNMIGPFFDGGVCLDLYSGSGGLAIEAVSRGMAHAYCVERNFKAMQIIKENVAITKEPEKFTLLKKDAKLALAAFIAEEKKFDLVLLDPPYAKQQLIAELEAMAGNNLFANQAVVVCETSKEVVLPSEIATLNQIRQQNYGITSITIYRNEAAYA</sequence>
<dbReference type="Pfam" id="PF03602">
    <property type="entry name" value="Cons_hypoth95"/>
    <property type="match status" value="1"/>
</dbReference>
<dbReference type="Gene3D" id="3.40.50.150">
    <property type="entry name" value="Vaccinia Virus protein VP39"/>
    <property type="match status" value="1"/>
</dbReference>
<dbReference type="GO" id="GO:0003676">
    <property type="term" value="F:nucleic acid binding"/>
    <property type="evidence" value="ECO:0007669"/>
    <property type="project" value="InterPro"/>
</dbReference>
<keyword evidence="4" id="KW-1185">Reference proteome</keyword>
<proteinExistence type="predicted"/>
<dbReference type="PATRIC" id="fig|1139219.3.peg.533"/>
<dbReference type="OrthoDB" id="9803017at2"/>
<dbReference type="PROSITE" id="PS00092">
    <property type="entry name" value="N6_MTASE"/>
    <property type="match status" value="1"/>
</dbReference>
<dbReference type="HOGENOM" id="CLU_075826_0_0_9"/>
<dbReference type="eggNOG" id="COG0742">
    <property type="taxonomic scope" value="Bacteria"/>
</dbReference>
<dbReference type="GO" id="GO:0008168">
    <property type="term" value="F:methyltransferase activity"/>
    <property type="evidence" value="ECO:0007669"/>
    <property type="project" value="UniProtKB-KW"/>
</dbReference>
<dbReference type="InterPro" id="IPR002052">
    <property type="entry name" value="DNA_methylase_N6_adenine_CS"/>
</dbReference>
<evidence type="ECO:0000256" key="2">
    <source>
        <dbReference type="ARBA" id="ARBA00022679"/>
    </source>
</evidence>
<name>S1N8H8_9ENTE</name>
<dbReference type="InterPro" id="IPR029063">
    <property type="entry name" value="SAM-dependent_MTases_sf"/>
</dbReference>
<dbReference type="Proteomes" id="UP000014127">
    <property type="component" value="Unassembled WGS sequence"/>
</dbReference>
<dbReference type="STRING" id="44009.RV01_GL000305"/>
<comment type="caution">
    <text evidence="3">The sequence shown here is derived from an EMBL/GenBank/DDBJ whole genome shotgun (WGS) entry which is preliminary data.</text>
</comment>
<dbReference type="GO" id="GO:0031167">
    <property type="term" value="P:rRNA methylation"/>
    <property type="evidence" value="ECO:0007669"/>
    <property type="project" value="InterPro"/>
</dbReference>
<dbReference type="AlphaFoldDB" id="S1N8H8"/>
<protein>
    <submittedName>
        <fullName evidence="3">RsmD family RNA methyltransferase</fullName>
    </submittedName>
</protein>
<keyword evidence="2 3" id="KW-0808">Transferase</keyword>
<dbReference type="PIRSF" id="PIRSF004553">
    <property type="entry name" value="CHP00095"/>
    <property type="match status" value="1"/>
</dbReference>
<dbReference type="SUPFAM" id="SSF53335">
    <property type="entry name" value="S-adenosyl-L-methionine-dependent methyltransferases"/>
    <property type="match status" value="1"/>
</dbReference>
<evidence type="ECO:0000256" key="1">
    <source>
        <dbReference type="ARBA" id="ARBA00022603"/>
    </source>
</evidence>
<accession>S1N8H8</accession>
<dbReference type="EMBL" id="AHYR01000003">
    <property type="protein sequence ID" value="EOT43210.1"/>
    <property type="molecule type" value="Genomic_DNA"/>
</dbReference>
<dbReference type="CDD" id="cd02440">
    <property type="entry name" value="AdoMet_MTases"/>
    <property type="match status" value="1"/>
</dbReference>
<dbReference type="PANTHER" id="PTHR43542">
    <property type="entry name" value="METHYLTRANSFERASE"/>
    <property type="match status" value="1"/>
</dbReference>
<organism evidence="3 4">
    <name type="scientific">Enterococcus dispar ATCC 51266</name>
    <dbReference type="NCBI Taxonomy" id="1139219"/>
    <lineage>
        <taxon>Bacteria</taxon>
        <taxon>Bacillati</taxon>
        <taxon>Bacillota</taxon>
        <taxon>Bacilli</taxon>
        <taxon>Lactobacillales</taxon>
        <taxon>Enterococcaceae</taxon>
        <taxon>Enterococcus</taxon>
    </lineage>
</organism>
<dbReference type="PANTHER" id="PTHR43542:SF1">
    <property type="entry name" value="METHYLTRANSFERASE"/>
    <property type="match status" value="1"/>
</dbReference>
<dbReference type="NCBIfam" id="TIGR00095">
    <property type="entry name" value="16S rRNA (guanine(966)-N(2))-methyltransferase RsmD"/>
    <property type="match status" value="1"/>
</dbReference>